<keyword evidence="3" id="KW-1185">Reference proteome</keyword>
<dbReference type="InterPro" id="IPR010177">
    <property type="entry name" value="Paired_CXXCH_1"/>
</dbReference>
<dbReference type="Pfam" id="PF09699">
    <property type="entry name" value="Paired_CXXCH_1"/>
    <property type="match status" value="2"/>
</dbReference>
<dbReference type="PANTHER" id="PTHR35038">
    <property type="entry name" value="DISSIMILATORY SULFITE REDUCTASE SIRA"/>
    <property type="match status" value="1"/>
</dbReference>
<dbReference type="NCBIfam" id="TIGR01905">
    <property type="entry name" value="paired_CXXCH_1"/>
    <property type="match status" value="2"/>
</dbReference>
<dbReference type="EMBL" id="CP048877">
    <property type="protein sequence ID" value="QIJ72681.1"/>
    <property type="molecule type" value="Genomic_DNA"/>
</dbReference>
<dbReference type="RefSeq" id="WP_166032897.1">
    <property type="nucleotide sequence ID" value="NZ_CP048877.1"/>
</dbReference>
<gene>
    <name evidence="2" type="ORF">G4V39_10520</name>
</gene>
<dbReference type="InterPro" id="IPR051829">
    <property type="entry name" value="Multiheme_Cytochr_ET"/>
</dbReference>
<organism evidence="2 3">
    <name type="scientific">Thermosulfuriphilus ammonigenes</name>
    <dbReference type="NCBI Taxonomy" id="1936021"/>
    <lineage>
        <taxon>Bacteria</taxon>
        <taxon>Pseudomonadati</taxon>
        <taxon>Thermodesulfobacteriota</taxon>
        <taxon>Thermodesulfobacteria</taxon>
        <taxon>Thermodesulfobacteriales</taxon>
        <taxon>Thermodesulfobacteriaceae</taxon>
        <taxon>Thermosulfuriphilus</taxon>
    </lineage>
</organism>
<evidence type="ECO:0000256" key="1">
    <source>
        <dbReference type="ARBA" id="ARBA00022729"/>
    </source>
</evidence>
<proteinExistence type="predicted"/>
<evidence type="ECO:0000313" key="2">
    <source>
        <dbReference type="EMBL" id="QIJ72681.1"/>
    </source>
</evidence>
<dbReference type="Gene3D" id="3.90.10.10">
    <property type="entry name" value="Cytochrome C3"/>
    <property type="match status" value="2"/>
</dbReference>
<dbReference type="SUPFAM" id="SSF48695">
    <property type="entry name" value="Multiheme cytochromes"/>
    <property type="match status" value="1"/>
</dbReference>
<dbReference type="InterPro" id="IPR036280">
    <property type="entry name" value="Multihaem_cyt_sf"/>
</dbReference>
<dbReference type="PANTHER" id="PTHR35038:SF8">
    <property type="entry name" value="C-TYPE POLYHEME CYTOCHROME OMCC"/>
    <property type="match status" value="1"/>
</dbReference>
<evidence type="ECO:0000313" key="3">
    <source>
        <dbReference type="Proteomes" id="UP000502179"/>
    </source>
</evidence>
<reference evidence="2 3" key="1">
    <citation type="submission" date="2020-02" db="EMBL/GenBank/DDBJ databases">
        <title>Genome analysis of Thermosulfuriphilus ammonigenes ST65T, an anaerobic thermophilic chemolithoautotrophic bacterium isolated from a deep-sea hydrothermal vent.</title>
        <authorList>
            <person name="Slobodkina G."/>
            <person name="Allioux M."/>
            <person name="Merkel A."/>
            <person name="Alain K."/>
            <person name="Jebbar M."/>
            <person name="Slobodkin A."/>
        </authorList>
    </citation>
    <scope>NUCLEOTIDE SEQUENCE [LARGE SCALE GENOMIC DNA]</scope>
    <source>
        <strain evidence="2 3">ST65</strain>
    </source>
</reference>
<dbReference type="PROSITE" id="PS00018">
    <property type="entry name" value="EF_HAND_1"/>
    <property type="match status" value="2"/>
</dbReference>
<dbReference type="InterPro" id="IPR011992">
    <property type="entry name" value="EF-hand-dom_pair"/>
</dbReference>
<dbReference type="AlphaFoldDB" id="A0A6G7PYT3"/>
<accession>A0A6G7PYT3</accession>
<dbReference type="GO" id="GO:0016491">
    <property type="term" value="F:oxidoreductase activity"/>
    <property type="evidence" value="ECO:0007669"/>
    <property type="project" value="TreeGrafter"/>
</dbReference>
<dbReference type="InterPro" id="IPR018247">
    <property type="entry name" value="EF_Hand_1_Ca_BS"/>
</dbReference>
<name>A0A6G7PYT3_9BACT</name>
<dbReference type="SUPFAM" id="SSF47473">
    <property type="entry name" value="EF-hand"/>
    <property type="match status" value="1"/>
</dbReference>
<protein>
    <submittedName>
        <fullName evidence="2">Uncharacterized protein</fullName>
    </submittedName>
</protein>
<sequence length="660" mass="76832">MNGKIVQILFFLFISTNILTSDLFALDKEDCLGCHGSKDILHLSPEERLEMVVPTPGKKAVRKGGISLYVEASRFETSVHGELDCLDCHTEISEIPHPQRMGAVDCSSCHQEIVDQYRESKHARVSKRLCYECHNPHYTQSFRELSLKKRIAICLKCHKDVKHNWLPQQEYHFKYLECTVCHAPKAKKALEFFISVDRGGVGNRVLTYKELSQILKTSKIEENIDTNRDRIIQIEEVKTLFSKIEKSKIGKPRLKEQILILTPYHNFTDEVEHIKDCTMCHTSKAPFYQEIFLKIPEKEKWTTVRVDKSIIAKIPPIPTKDYYWDTVHGRNGIECIECHADLKVLRTGEGFSVKTLGPPVCEKCHEEIMAEYKNSLHYRVSKKICFGCHDPHSSIPFSQLSAEERQKICTKCHKNIERKHDWLPQRRIHFKFLECTMCHSPKAKKGIVFYLRAIDKKGKEWRLTYEDIIDFLVGKDKNKLSNQDLISFIDKNDDGFLEDREIIFFIKLLNSFRDKKEERNWEKIDLGVNVLVLKPSHNYTDKGTKAKQCSICHSPRAEFYSKLVLEVPEPGGTISTIDVDKSILVAIHPIPITSDFYLLGEKRVSKRDIEEFIYVIRKIGYKWLDIFGIFLIFSVILFFGLHTIIRIVTIKIRKRRKEEK</sequence>
<keyword evidence="1" id="KW-0732">Signal</keyword>
<dbReference type="Proteomes" id="UP000502179">
    <property type="component" value="Chromosome"/>
</dbReference>
<dbReference type="KEGG" id="tav:G4V39_10520"/>